<dbReference type="GO" id="GO:0016740">
    <property type="term" value="F:transferase activity"/>
    <property type="evidence" value="ECO:0007669"/>
    <property type="project" value="UniProtKB-KW"/>
</dbReference>
<feature type="domain" description="Glycosyltransferase 2-like" evidence="2">
    <location>
        <begin position="6"/>
        <end position="97"/>
    </location>
</feature>
<reference evidence="3 4" key="1">
    <citation type="submission" date="2015-04" db="EMBL/GenBank/DDBJ databases">
        <title>Complete genome sequence of Sulfurovum lithotrophicum ATCC BAA-797T.</title>
        <authorList>
            <person name="Ahn J."/>
            <person name="Park G."/>
            <person name="Jeon W."/>
            <person name="Jang Y."/>
            <person name="Jang M."/>
            <person name="Lee H."/>
            <person name="Lee H."/>
        </authorList>
    </citation>
    <scope>NUCLEOTIDE SEQUENCE [LARGE SCALE GENOMIC DNA]</scope>
    <source>
        <strain evidence="4">ATCC BAA-797 / 42BKT</strain>
    </source>
</reference>
<evidence type="ECO:0000313" key="3">
    <source>
        <dbReference type="EMBL" id="AKF25916.1"/>
    </source>
</evidence>
<comment type="similarity">
    <text evidence="1">Belongs to the glycosyltransferase 2 family. WaaE/KdtX subfamily.</text>
</comment>
<dbReference type="InterPro" id="IPR001173">
    <property type="entry name" value="Glyco_trans_2-like"/>
</dbReference>
<dbReference type="Pfam" id="PF00535">
    <property type="entry name" value="Glycos_transf_2"/>
    <property type="match status" value="1"/>
</dbReference>
<dbReference type="PANTHER" id="PTHR43630">
    <property type="entry name" value="POLY-BETA-1,6-N-ACETYL-D-GLUCOSAMINE SYNTHASE"/>
    <property type="match status" value="1"/>
</dbReference>
<dbReference type="SUPFAM" id="SSF53448">
    <property type="entry name" value="Nucleotide-diphospho-sugar transferases"/>
    <property type="match status" value="1"/>
</dbReference>
<dbReference type="AlphaFoldDB" id="A0A7U4RRM4"/>
<gene>
    <name evidence="3" type="ORF">YH65_02250</name>
</gene>
<dbReference type="Proteomes" id="UP000034444">
    <property type="component" value="Chromosome"/>
</dbReference>
<name>A0A7U4RRM4_9BACT</name>
<dbReference type="Gene3D" id="3.90.550.10">
    <property type="entry name" value="Spore Coat Polysaccharide Biosynthesis Protein SpsA, Chain A"/>
    <property type="match status" value="1"/>
</dbReference>
<evidence type="ECO:0000256" key="1">
    <source>
        <dbReference type="ARBA" id="ARBA00038494"/>
    </source>
</evidence>
<evidence type="ECO:0000313" key="4">
    <source>
        <dbReference type="Proteomes" id="UP000034444"/>
    </source>
</evidence>
<evidence type="ECO:0000259" key="2">
    <source>
        <dbReference type="Pfam" id="PF00535"/>
    </source>
</evidence>
<proteinExistence type="inferred from homology"/>
<accession>A0A7U4RRM4</accession>
<dbReference type="InterPro" id="IPR029044">
    <property type="entry name" value="Nucleotide-diphossugar_trans"/>
</dbReference>
<organism evidence="3 4">
    <name type="scientific">Sulfurovum lithotrophicum</name>
    <dbReference type="NCBI Taxonomy" id="206403"/>
    <lineage>
        <taxon>Bacteria</taxon>
        <taxon>Pseudomonadati</taxon>
        <taxon>Campylobacterota</taxon>
        <taxon>Epsilonproteobacteria</taxon>
        <taxon>Campylobacterales</taxon>
        <taxon>Sulfurovaceae</taxon>
        <taxon>Sulfurovum</taxon>
    </lineage>
</organism>
<keyword evidence="4" id="KW-1185">Reference proteome</keyword>
<sequence>MDKKISVVMLTKNSSVYLEQVLNALKLFDEVIILDNGSSDNTVEIAQTYKNVRVHEHEFIGFGPMKQLAVSFARNDWILSIDSDEVLEEELIDEITSLPLNENNVYAIKRDNYYAGRLIRCCGWENDYVRRLFNREKVQFDSKQVHESLILNGIEVQKLRYPMKHYSFNNAEELISKMQHYSTLYAQENQKKKKSSTFKAFSRALFSFIKNYIFQKGFLYGYEGLLISVSNANGVFYKYIKLLEKNRK</sequence>
<reference evidence="4" key="2">
    <citation type="journal article" date="2017" name="Stand. Genomic Sci.">
        <title>Complete genome sequence of the sulfur-oxidizing chemolithoautotrophic Sulfurovum lithotrophicum 42BKTT.</title>
        <authorList>
            <person name="Jeon W."/>
            <person name="Priscilla L."/>
            <person name="Park G."/>
            <person name="Lee H."/>
            <person name="Lee N."/>
            <person name="Lee D."/>
            <person name="Kwon H."/>
            <person name="Ahn I."/>
            <person name="Lee C."/>
            <person name="Lee H."/>
            <person name="Ahn J."/>
        </authorList>
    </citation>
    <scope>NUCLEOTIDE SEQUENCE [LARGE SCALE GENOMIC DNA]</scope>
    <source>
        <strain evidence="4">ATCC BAA-797 / 42BKT</strain>
    </source>
</reference>
<dbReference type="EMBL" id="CP011308">
    <property type="protein sequence ID" value="AKF25916.1"/>
    <property type="molecule type" value="Genomic_DNA"/>
</dbReference>
<dbReference type="PANTHER" id="PTHR43630:SF2">
    <property type="entry name" value="GLYCOSYLTRANSFERASE"/>
    <property type="match status" value="1"/>
</dbReference>
<dbReference type="CDD" id="cd02511">
    <property type="entry name" value="Beta4Glucosyltransferase"/>
    <property type="match status" value="1"/>
</dbReference>
<keyword evidence="3" id="KW-0808">Transferase</keyword>
<protein>
    <submittedName>
        <fullName evidence="3">Family 2 glycosyl transferase</fullName>
    </submittedName>
</protein>
<dbReference type="RefSeq" id="WP_046551978.1">
    <property type="nucleotide sequence ID" value="NZ_CP011308.1"/>
</dbReference>
<dbReference type="KEGG" id="slh:YH65_02250"/>